<gene>
    <name evidence="1" type="ORF">Tci_913541</name>
</gene>
<dbReference type="AlphaFoldDB" id="A0A699W108"/>
<sequence length="51" mass="5869">DQVGERVIEGPEMIEVTNEKVAVANEKLKEARTRQKSYADKHRRSIEFQPG</sequence>
<name>A0A699W108_TANCI</name>
<feature type="non-terminal residue" evidence="1">
    <location>
        <position position="1"/>
    </location>
</feature>
<dbReference type="GO" id="GO:0016740">
    <property type="term" value="F:transferase activity"/>
    <property type="evidence" value="ECO:0007669"/>
    <property type="project" value="UniProtKB-KW"/>
</dbReference>
<organism evidence="1">
    <name type="scientific">Tanacetum cinerariifolium</name>
    <name type="common">Dalmatian daisy</name>
    <name type="synonym">Chrysanthemum cinerariifolium</name>
    <dbReference type="NCBI Taxonomy" id="118510"/>
    <lineage>
        <taxon>Eukaryota</taxon>
        <taxon>Viridiplantae</taxon>
        <taxon>Streptophyta</taxon>
        <taxon>Embryophyta</taxon>
        <taxon>Tracheophyta</taxon>
        <taxon>Spermatophyta</taxon>
        <taxon>Magnoliopsida</taxon>
        <taxon>eudicotyledons</taxon>
        <taxon>Gunneridae</taxon>
        <taxon>Pentapetalae</taxon>
        <taxon>asterids</taxon>
        <taxon>campanulids</taxon>
        <taxon>Asterales</taxon>
        <taxon>Asteraceae</taxon>
        <taxon>Asteroideae</taxon>
        <taxon>Anthemideae</taxon>
        <taxon>Anthemidinae</taxon>
        <taxon>Tanacetum</taxon>
    </lineage>
</organism>
<accession>A0A699W108</accession>
<feature type="non-terminal residue" evidence="1">
    <location>
        <position position="51"/>
    </location>
</feature>
<keyword evidence="1" id="KW-0808">Transferase</keyword>
<protein>
    <submittedName>
        <fullName evidence="1">Putative nucleotidyltransferase, ribonuclease H</fullName>
    </submittedName>
</protein>
<proteinExistence type="predicted"/>
<dbReference type="EMBL" id="BKCJ011555286">
    <property type="protein sequence ID" value="GFD41572.1"/>
    <property type="molecule type" value="Genomic_DNA"/>
</dbReference>
<comment type="caution">
    <text evidence="1">The sequence shown here is derived from an EMBL/GenBank/DDBJ whole genome shotgun (WGS) entry which is preliminary data.</text>
</comment>
<reference evidence="1" key="1">
    <citation type="journal article" date="2019" name="Sci. Rep.">
        <title>Draft genome of Tanacetum cinerariifolium, the natural source of mosquito coil.</title>
        <authorList>
            <person name="Yamashiro T."/>
            <person name="Shiraishi A."/>
            <person name="Satake H."/>
            <person name="Nakayama K."/>
        </authorList>
    </citation>
    <scope>NUCLEOTIDE SEQUENCE</scope>
</reference>
<evidence type="ECO:0000313" key="1">
    <source>
        <dbReference type="EMBL" id="GFD41572.1"/>
    </source>
</evidence>